<dbReference type="CDD" id="cd14011">
    <property type="entry name" value="PK_SCY1_like"/>
    <property type="match status" value="1"/>
</dbReference>
<dbReference type="SUPFAM" id="SSF81995">
    <property type="entry name" value="beta-sandwich domain of Sec23/24"/>
    <property type="match status" value="1"/>
</dbReference>
<feature type="domain" description="Protein kinase" evidence="3">
    <location>
        <begin position="36"/>
        <end position="402"/>
    </location>
</feature>
<feature type="compositionally biased region" description="Basic residues" evidence="2">
    <location>
        <begin position="165"/>
        <end position="177"/>
    </location>
</feature>
<feature type="region of interest" description="Disordered" evidence="2">
    <location>
        <begin position="801"/>
        <end position="849"/>
    </location>
</feature>
<dbReference type="PROSITE" id="PS50011">
    <property type="entry name" value="PROTEIN_KINASE_DOM"/>
    <property type="match status" value="1"/>
</dbReference>
<evidence type="ECO:0000256" key="1">
    <source>
        <dbReference type="ARBA" id="ARBA00038349"/>
    </source>
</evidence>
<feature type="compositionally biased region" description="Low complexity" evidence="2">
    <location>
        <begin position="193"/>
        <end position="203"/>
    </location>
</feature>
<reference evidence="4 5" key="1">
    <citation type="journal article" date="2024" name="bioRxiv">
        <title>A reference genome for Trichogramma kaykai: A tiny desert-dwelling parasitoid wasp with competing sex-ratio distorters.</title>
        <authorList>
            <person name="Culotta J."/>
            <person name="Lindsey A.R."/>
        </authorList>
    </citation>
    <scope>NUCLEOTIDE SEQUENCE [LARGE SCALE GENOMIC DNA]</scope>
    <source>
        <strain evidence="4 5">KSX58</strain>
    </source>
</reference>
<dbReference type="PANTHER" id="PTHR12984">
    <property type="entry name" value="SCY1-RELATED S/T PROTEIN KINASE-LIKE"/>
    <property type="match status" value="1"/>
</dbReference>
<accession>A0ABD2X7V0</accession>
<comment type="similarity">
    <text evidence="1">Belongs to the protein kinase superfamily.</text>
</comment>
<dbReference type="Gene3D" id="1.10.510.10">
    <property type="entry name" value="Transferase(Phosphotransferase) domain 1"/>
    <property type="match status" value="1"/>
</dbReference>
<keyword evidence="5" id="KW-1185">Reference proteome</keyword>
<dbReference type="Proteomes" id="UP001627154">
    <property type="component" value="Unassembled WGS sequence"/>
</dbReference>
<dbReference type="InterPro" id="IPR051177">
    <property type="entry name" value="CIK-Related_Protein"/>
</dbReference>
<organism evidence="4 5">
    <name type="scientific">Trichogramma kaykai</name>
    <dbReference type="NCBI Taxonomy" id="54128"/>
    <lineage>
        <taxon>Eukaryota</taxon>
        <taxon>Metazoa</taxon>
        <taxon>Ecdysozoa</taxon>
        <taxon>Arthropoda</taxon>
        <taxon>Hexapoda</taxon>
        <taxon>Insecta</taxon>
        <taxon>Pterygota</taxon>
        <taxon>Neoptera</taxon>
        <taxon>Endopterygota</taxon>
        <taxon>Hymenoptera</taxon>
        <taxon>Apocrita</taxon>
        <taxon>Proctotrupomorpha</taxon>
        <taxon>Chalcidoidea</taxon>
        <taxon>Trichogrammatidae</taxon>
        <taxon>Trichogramma</taxon>
    </lineage>
</organism>
<evidence type="ECO:0000256" key="2">
    <source>
        <dbReference type="SAM" id="MobiDB-lite"/>
    </source>
</evidence>
<feature type="compositionally biased region" description="Low complexity" evidence="2">
    <location>
        <begin position="143"/>
        <end position="155"/>
    </location>
</feature>
<dbReference type="Gene3D" id="1.25.10.10">
    <property type="entry name" value="Leucine-rich Repeat Variant"/>
    <property type="match status" value="1"/>
</dbReference>
<feature type="region of interest" description="Disordered" evidence="2">
    <location>
        <begin position="143"/>
        <end position="219"/>
    </location>
</feature>
<dbReference type="InterPro" id="IPR011989">
    <property type="entry name" value="ARM-like"/>
</dbReference>
<dbReference type="SUPFAM" id="SSF56112">
    <property type="entry name" value="Protein kinase-like (PK-like)"/>
    <property type="match status" value="1"/>
</dbReference>
<dbReference type="AlphaFoldDB" id="A0ABD2X7V0"/>
<evidence type="ECO:0000313" key="4">
    <source>
        <dbReference type="EMBL" id="KAL3400947.1"/>
    </source>
</evidence>
<evidence type="ECO:0000259" key="3">
    <source>
        <dbReference type="PROSITE" id="PS50011"/>
    </source>
</evidence>
<dbReference type="Gene3D" id="3.30.200.20">
    <property type="entry name" value="Phosphorylase Kinase, domain 1"/>
    <property type="match status" value="1"/>
</dbReference>
<gene>
    <name evidence="4" type="ORF">TKK_006067</name>
</gene>
<dbReference type="InterPro" id="IPR000719">
    <property type="entry name" value="Prot_kinase_dom"/>
</dbReference>
<comment type="caution">
    <text evidence="4">The sequence shown here is derived from an EMBL/GenBank/DDBJ whole genome shotgun (WGS) entry which is preliminary data.</text>
</comment>
<dbReference type="InterPro" id="IPR016024">
    <property type="entry name" value="ARM-type_fold"/>
</dbReference>
<protein>
    <recommendedName>
        <fullName evidence="3">Protein kinase domain-containing protein</fullName>
    </recommendedName>
</protein>
<sequence>MGARTMFAKFKSGGSAASAQPVAPNALESNPICNHFKVGKQVATAGPENVWRILEGCRKSDGKEVSIFLFEKRSVEKIHKPKRKEAVAEVLRAGVKHLERFRHPKILQVVHPVEECPETLAFASEPVLASLANVLAAEEQKQAALAGQQQQHQGATSNGGLLNNHHGHQSHGHHHQQHQQQQQQHHQPHQQHHQTSSQQQQQQYHHHHHHHQQQPSSRPVFAKEYDMLDIEIKYGLLQCTEALSFLHYSCQFMHRNVCPVSIMITKKGTWKLFGFEFLEKVNEIDAMDPIPLPQWTNRIPKMTQPNLDYIAPEVQQKKVGSILSDMYSLGMVICTVFNHGRPLIQANHNVSDYQKQLETLDEQVRQLLPRVPVPLHEAVSRLLHKEPRHRPTAQLLSLIKYFSDPSVHALQFLDVINMKDPAQKGHFYKNTLKEVLPYIPRKLWYQHIWPYLQHETLSQEVFAAVLQPMLYIIQNSSLENYQTILLPKFRSIFTMPRSTQGTVVLLENLHVILEKTTLEDIHREVLPILYNSFESTSIQIQSAAFVAVANVTDYLDDQAIRRTVLPKLKLAFQHGTTDQRVLMHALSCILDRLEKEQITEEVLPILWEAKLQEPEIIVRVVGIYRLMLSDKKYGLTVNVMATRVMPSLLPQTVNRGLTLEHFTSLIEVLQEMLNFIERNHGNKLKLDNVSLLSPEKRTLRHQYSTDNMHVPAFNIPNLRIEQRKTSSAEDMARKNSIGSMSMTASAENMTRKSSMTGMLGSWFYGSTSSANADSNFLRVANTFTSRRLSDNTLMTPKIRIAPSCASSPGGTPGGGLPIRRHSSTGPQERRGSNINLSPPTGGMPITSSSVPYLLTSSMSSIRNSRRPSVSSTSSQQGLLQQFGSGMVRQLPPICLNLNGPPPTLSPSLLQPSGQISH</sequence>
<dbReference type="InterPro" id="IPR011009">
    <property type="entry name" value="Kinase-like_dom_sf"/>
</dbReference>
<name>A0ABD2X7V0_9HYME</name>
<dbReference type="Pfam" id="PF00069">
    <property type="entry name" value="Pkinase"/>
    <property type="match status" value="1"/>
</dbReference>
<evidence type="ECO:0000313" key="5">
    <source>
        <dbReference type="Proteomes" id="UP001627154"/>
    </source>
</evidence>
<proteinExistence type="inferred from homology"/>
<dbReference type="PANTHER" id="PTHR12984:SF16">
    <property type="entry name" value="BLACK MATCH, ISOFORM H"/>
    <property type="match status" value="1"/>
</dbReference>
<dbReference type="SUPFAM" id="SSF48371">
    <property type="entry name" value="ARM repeat"/>
    <property type="match status" value="1"/>
</dbReference>
<dbReference type="EMBL" id="JBJJXI010000050">
    <property type="protein sequence ID" value="KAL3400947.1"/>
    <property type="molecule type" value="Genomic_DNA"/>
</dbReference>